<evidence type="ECO:0000256" key="2">
    <source>
        <dbReference type="SAM" id="MobiDB-lite"/>
    </source>
</evidence>
<dbReference type="EMBL" id="BSXW01000126">
    <property type="protein sequence ID" value="GMF12586.1"/>
    <property type="molecule type" value="Genomic_DNA"/>
</dbReference>
<protein>
    <submittedName>
        <fullName evidence="3">Unnamed protein product</fullName>
    </submittedName>
</protein>
<evidence type="ECO:0000313" key="3">
    <source>
        <dbReference type="EMBL" id="GMF12586.1"/>
    </source>
</evidence>
<feature type="region of interest" description="Disordered" evidence="2">
    <location>
        <begin position="80"/>
        <end position="102"/>
    </location>
</feature>
<accession>A0A9W6TH40</accession>
<keyword evidence="1" id="KW-0175">Coiled coil</keyword>
<evidence type="ECO:0000256" key="1">
    <source>
        <dbReference type="SAM" id="Coils"/>
    </source>
</evidence>
<sequence length="262" mass="28679">MLSIFLTWAKAVAKELWQALERCWRMGVAAWAEARGEASTKTKVAPVNAAPEQFEVLVVQTTPAIANLAVPKPARVRLTSTETSAATSTKTPAAASTEASTEVSVTATATTAMAQTQTPSKYPQVVRELPAQIAQKDRASRAAVARLATTLSEQPTNLQIHEQELLCQAAEKAARSRRRFEDEIERLREREVELLQLNTDLTAAYKTQISELECRLQIAQEALVSSRAHTIVRAAADGSLCQDLVQNKSYLEAELRPVLLID</sequence>
<feature type="coiled-coil region" evidence="1">
    <location>
        <begin position="170"/>
        <end position="222"/>
    </location>
</feature>
<keyword evidence="4" id="KW-1185">Reference proteome</keyword>
<evidence type="ECO:0000313" key="4">
    <source>
        <dbReference type="Proteomes" id="UP001165083"/>
    </source>
</evidence>
<dbReference type="Proteomes" id="UP001165083">
    <property type="component" value="Unassembled WGS sequence"/>
</dbReference>
<gene>
    <name evidence="3" type="ORF">Plil01_000317600</name>
</gene>
<reference evidence="3" key="1">
    <citation type="submission" date="2023-04" db="EMBL/GenBank/DDBJ databases">
        <title>Phytophthora lilii NBRC 32176.</title>
        <authorList>
            <person name="Ichikawa N."/>
            <person name="Sato H."/>
            <person name="Tonouchi N."/>
        </authorList>
    </citation>
    <scope>NUCLEOTIDE SEQUENCE</scope>
    <source>
        <strain evidence="3">NBRC 32176</strain>
    </source>
</reference>
<proteinExistence type="predicted"/>
<name>A0A9W6TH40_9STRA</name>
<dbReference type="AlphaFoldDB" id="A0A9W6TH40"/>
<organism evidence="3 4">
    <name type="scientific">Phytophthora lilii</name>
    <dbReference type="NCBI Taxonomy" id="2077276"/>
    <lineage>
        <taxon>Eukaryota</taxon>
        <taxon>Sar</taxon>
        <taxon>Stramenopiles</taxon>
        <taxon>Oomycota</taxon>
        <taxon>Peronosporomycetes</taxon>
        <taxon>Peronosporales</taxon>
        <taxon>Peronosporaceae</taxon>
        <taxon>Phytophthora</taxon>
    </lineage>
</organism>
<comment type="caution">
    <text evidence="3">The sequence shown here is derived from an EMBL/GenBank/DDBJ whole genome shotgun (WGS) entry which is preliminary data.</text>
</comment>